<dbReference type="EMBL" id="JAPQKH010000006">
    <property type="protein sequence ID" value="KAJ5093782.1"/>
    <property type="molecule type" value="Genomic_DNA"/>
</dbReference>
<reference evidence="1" key="2">
    <citation type="journal article" date="2023" name="IMA Fungus">
        <title>Comparative genomic study of the Penicillium genus elucidates a diverse pangenome and 15 lateral gene transfer events.</title>
        <authorList>
            <person name="Petersen C."/>
            <person name="Sorensen T."/>
            <person name="Nielsen M.R."/>
            <person name="Sondergaard T.E."/>
            <person name="Sorensen J.L."/>
            <person name="Fitzpatrick D.A."/>
            <person name="Frisvad J.C."/>
            <person name="Nielsen K.L."/>
        </authorList>
    </citation>
    <scope>NUCLEOTIDE SEQUENCE</scope>
    <source>
        <strain evidence="1">IBT 30069</strain>
    </source>
</reference>
<evidence type="ECO:0000313" key="1">
    <source>
        <dbReference type="EMBL" id="KAJ5093782.1"/>
    </source>
</evidence>
<name>A0A9W9K6C1_9EURO</name>
<keyword evidence="2" id="KW-1185">Reference proteome</keyword>
<evidence type="ECO:0000313" key="2">
    <source>
        <dbReference type="Proteomes" id="UP001149165"/>
    </source>
</evidence>
<organism evidence="1 2">
    <name type="scientific">Penicillium angulare</name>
    <dbReference type="NCBI Taxonomy" id="116970"/>
    <lineage>
        <taxon>Eukaryota</taxon>
        <taxon>Fungi</taxon>
        <taxon>Dikarya</taxon>
        <taxon>Ascomycota</taxon>
        <taxon>Pezizomycotina</taxon>
        <taxon>Eurotiomycetes</taxon>
        <taxon>Eurotiomycetidae</taxon>
        <taxon>Eurotiales</taxon>
        <taxon>Aspergillaceae</taxon>
        <taxon>Penicillium</taxon>
    </lineage>
</organism>
<gene>
    <name evidence="1" type="ORF">N7456_009643</name>
</gene>
<comment type="caution">
    <text evidence="1">The sequence shown here is derived from an EMBL/GenBank/DDBJ whole genome shotgun (WGS) entry which is preliminary data.</text>
</comment>
<protein>
    <submittedName>
        <fullName evidence="1">Uncharacterized protein</fullName>
    </submittedName>
</protein>
<accession>A0A9W9K6C1</accession>
<dbReference type="Proteomes" id="UP001149165">
    <property type="component" value="Unassembled WGS sequence"/>
</dbReference>
<dbReference type="AlphaFoldDB" id="A0A9W9K6C1"/>
<sequence>MWVPVVPRQMTRNYARNSKTEQIKGHAGSVYKPVTLDEILKANFLSKYVAGDLAPTSPKLAMQSPN</sequence>
<reference evidence="1" key="1">
    <citation type="submission" date="2022-11" db="EMBL/GenBank/DDBJ databases">
        <authorList>
            <person name="Petersen C."/>
        </authorList>
    </citation>
    <scope>NUCLEOTIDE SEQUENCE</scope>
    <source>
        <strain evidence="1">IBT 30069</strain>
    </source>
</reference>
<proteinExistence type="predicted"/>